<comment type="similarity">
    <text evidence="4">Belongs to the metallo-dependent hydrolases superfamily. Allantoinase family.</text>
</comment>
<comment type="similarity">
    <text evidence="3">Belongs to the metallo-dependent hydrolases superfamily. Hydantoinase/dihydropyrimidinase family.</text>
</comment>
<dbReference type="GO" id="GO:0000256">
    <property type="term" value="P:allantoin catabolic process"/>
    <property type="evidence" value="ECO:0007669"/>
    <property type="project" value="InterPro"/>
</dbReference>
<proteinExistence type="inferred from homology"/>
<dbReference type="EMBL" id="SORI01000006">
    <property type="protein sequence ID" value="TDY61176.1"/>
    <property type="molecule type" value="Genomic_DNA"/>
</dbReference>
<evidence type="ECO:0000256" key="6">
    <source>
        <dbReference type="ARBA" id="ARBA00012863"/>
    </source>
</evidence>
<evidence type="ECO:0000313" key="11">
    <source>
        <dbReference type="EMBL" id="TDY61176.1"/>
    </source>
</evidence>
<dbReference type="InterPro" id="IPR050138">
    <property type="entry name" value="DHOase/Allantoinase_Hydrolase"/>
</dbReference>
<dbReference type="SUPFAM" id="SSF51556">
    <property type="entry name" value="Metallo-dependent hydrolases"/>
    <property type="match status" value="1"/>
</dbReference>
<dbReference type="RefSeq" id="WP_133957230.1">
    <property type="nucleotide sequence ID" value="NZ_SORI01000006.1"/>
</dbReference>
<keyword evidence="7" id="KW-0479">Metal-binding</keyword>
<dbReference type="NCBIfam" id="TIGR03178">
    <property type="entry name" value="allantoinase"/>
    <property type="match status" value="1"/>
</dbReference>
<dbReference type="OrthoDB" id="9765462at2"/>
<dbReference type="GO" id="GO:0006145">
    <property type="term" value="P:purine nucleobase catabolic process"/>
    <property type="evidence" value="ECO:0007669"/>
    <property type="project" value="TreeGrafter"/>
</dbReference>
<comment type="pathway">
    <text evidence="2">Nitrogen metabolism; (S)-allantoin degradation; allantoate from (S)-allantoin: step 1/1.</text>
</comment>
<evidence type="ECO:0000256" key="1">
    <source>
        <dbReference type="ARBA" id="ARBA00001947"/>
    </source>
</evidence>
<dbReference type="GO" id="GO:0050897">
    <property type="term" value="F:cobalt ion binding"/>
    <property type="evidence" value="ECO:0007669"/>
    <property type="project" value="InterPro"/>
</dbReference>
<keyword evidence="9" id="KW-0862">Zinc</keyword>
<sequence length="467" mass="51761">MKADLVIRNGQIFVNGEFFEGGVAVKDGKTVAICEDRYLPEAETVLDAEGNPVMPGVVDTHVHVRDPGHRERGTFVTETKAAAAGGVTCFLEHPISSPPPYSPEILRNRVRVATPQALVDYAFFGAAGAEFPDEVEKVAKEGIVAFKTFLHEAPEGRDEEFRGLTMANDGEMLDGFRAVAKTGLILTIHAENNDIIQRLIRQFRAEGKVGFEYHYKSRPPITEIETVAKLLMFAKETGTRVSFAHISTPEAAELVKRAKLDGMDVYLETCPHYLFLTEEMIDKYGPYAKGNPPLRSRESMEKLWDYVNDGSVDFIGSDHGPFLVSEKEKGMKDIFTAAAGPACIEMTLPLMLTAVRDGKLSMRRMVELLCENPARVFGLWPRKGAIRVGGDADYVIADMKNEYTVNNKDFVTHSRDTSPMYNGFRLVGKPLHTIVRGRIIMKNRVIDDSAEGWGKVMLPGWGSGRTA</sequence>
<keyword evidence="12" id="KW-1185">Reference proteome</keyword>
<dbReference type="SUPFAM" id="SSF51338">
    <property type="entry name" value="Composite domain of metallo-dependent hydrolases"/>
    <property type="match status" value="1"/>
</dbReference>
<dbReference type="GO" id="GO:0004038">
    <property type="term" value="F:allantoinase activity"/>
    <property type="evidence" value="ECO:0007669"/>
    <property type="project" value="UniProtKB-EC"/>
</dbReference>
<gene>
    <name evidence="11" type="ORF">C8D99_10631</name>
</gene>
<protein>
    <recommendedName>
        <fullName evidence="6">allantoinase</fullName>
        <ecNumber evidence="6">3.5.2.5</ecNumber>
    </recommendedName>
</protein>
<dbReference type="PANTHER" id="PTHR43668">
    <property type="entry name" value="ALLANTOINASE"/>
    <property type="match status" value="1"/>
</dbReference>
<dbReference type="GO" id="GO:0005737">
    <property type="term" value="C:cytoplasm"/>
    <property type="evidence" value="ECO:0007669"/>
    <property type="project" value="TreeGrafter"/>
</dbReference>
<dbReference type="InterPro" id="IPR006680">
    <property type="entry name" value="Amidohydro-rel"/>
</dbReference>
<evidence type="ECO:0000256" key="7">
    <source>
        <dbReference type="ARBA" id="ARBA00022723"/>
    </source>
</evidence>
<comment type="subunit">
    <text evidence="5">Homotetramer.</text>
</comment>
<feature type="domain" description="Amidohydrolase-related" evidence="10">
    <location>
        <begin position="53"/>
        <end position="439"/>
    </location>
</feature>
<name>A0A4R8MBR1_9BACT</name>
<dbReference type="Pfam" id="PF01979">
    <property type="entry name" value="Amidohydro_1"/>
    <property type="match status" value="1"/>
</dbReference>
<evidence type="ECO:0000313" key="12">
    <source>
        <dbReference type="Proteomes" id="UP000295066"/>
    </source>
</evidence>
<evidence type="ECO:0000256" key="2">
    <source>
        <dbReference type="ARBA" id="ARBA00004968"/>
    </source>
</evidence>
<dbReference type="InterPro" id="IPR017593">
    <property type="entry name" value="Allantoinase"/>
</dbReference>
<evidence type="ECO:0000256" key="3">
    <source>
        <dbReference type="ARBA" id="ARBA00008829"/>
    </source>
</evidence>
<dbReference type="AlphaFoldDB" id="A0A4R8MBR1"/>
<dbReference type="FunFam" id="3.20.20.140:FF:000174">
    <property type="entry name" value="Dihydropyrimidinase-related protein 2"/>
    <property type="match status" value="1"/>
</dbReference>
<accession>A0A4R8MBR1</accession>
<dbReference type="InterPro" id="IPR032466">
    <property type="entry name" value="Metal_Hydrolase"/>
</dbReference>
<comment type="caution">
    <text evidence="11">The sequence shown here is derived from an EMBL/GenBank/DDBJ whole genome shotgun (WGS) entry which is preliminary data.</text>
</comment>
<evidence type="ECO:0000256" key="9">
    <source>
        <dbReference type="ARBA" id="ARBA00022833"/>
    </source>
</evidence>
<dbReference type="Gene3D" id="2.30.40.10">
    <property type="entry name" value="Urease, subunit C, domain 1"/>
    <property type="match status" value="1"/>
</dbReference>
<dbReference type="Proteomes" id="UP000295066">
    <property type="component" value="Unassembled WGS sequence"/>
</dbReference>
<evidence type="ECO:0000259" key="10">
    <source>
        <dbReference type="Pfam" id="PF01979"/>
    </source>
</evidence>
<dbReference type="EC" id="3.5.2.5" evidence="6"/>
<dbReference type="Gene3D" id="3.20.20.140">
    <property type="entry name" value="Metal-dependent hydrolases"/>
    <property type="match status" value="1"/>
</dbReference>
<comment type="cofactor">
    <cofactor evidence="1">
        <name>Zn(2+)</name>
        <dbReference type="ChEBI" id="CHEBI:29105"/>
    </cofactor>
</comment>
<evidence type="ECO:0000256" key="5">
    <source>
        <dbReference type="ARBA" id="ARBA00011881"/>
    </source>
</evidence>
<dbReference type="InterPro" id="IPR011059">
    <property type="entry name" value="Metal-dep_hydrolase_composite"/>
</dbReference>
<dbReference type="GO" id="GO:0008270">
    <property type="term" value="F:zinc ion binding"/>
    <property type="evidence" value="ECO:0007669"/>
    <property type="project" value="InterPro"/>
</dbReference>
<dbReference type="PANTHER" id="PTHR43668:SF2">
    <property type="entry name" value="ALLANTOINASE"/>
    <property type="match status" value="1"/>
</dbReference>
<keyword evidence="8" id="KW-0378">Hydrolase</keyword>
<organism evidence="11 12">
    <name type="scientific">Aminivibrio pyruvatiphilus</name>
    <dbReference type="NCBI Taxonomy" id="1005740"/>
    <lineage>
        <taxon>Bacteria</taxon>
        <taxon>Thermotogati</taxon>
        <taxon>Synergistota</taxon>
        <taxon>Synergistia</taxon>
        <taxon>Synergistales</taxon>
        <taxon>Aminobacteriaceae</taxon>
        <taxon>Aminivibrio</taxon>
    </lineage>
</organism>
<reference evidence="11 12" key="1">
    <citation type="submission" date="2019-03" db="EMBL/GenBank/DDBJ databases">
        <title>Genomic Encyclopedia of Type Strains, Phase IV (KMG-IV): sequencing the most valuable type-strain genomes for metagenomic binning, comparative biology and taxonomic classification.</title>
        <authorList>
            <person name="Goeker M."/>
        </authorList>
    </citation>
    <scope>NUCLEOTIDE SEQUENCE [LARGE SCALE GENOMIC DNA]</scope>
    <source>
        <strain evidence="11 12">DSM 25964</strain>
    </source>
</reference>
<evidence type="ECO:0000256" key="4">
    <source>
        <dbReference type="ARBA" id="ARBA00010368"/>
    </source>
</evidence>
<evidence type="ECO:0000256" key="8">
    <source>
        <dbReference type="ARBA" id="ARBA00022801"/>
    </source>
</evidence>